<comment type="caution">
    <text evidence="2">The sequence shown here is derived from an EMBL/GenBank/DDBJ whole genome shotgun (WGS) entry which is preliminary data.</text>
</comment>
<keyword evidence="1" id="KW-0812">Transmembrane</keyword>
<name>A0ABX3P188_9BACT</name>
<keyword evidence="1" id="KW-0472">Membrane</keyword>
<organism evidence="2 3">
    <name type="scientific">Niastella koreensis</name>
    <dbReference type="NCBI Taxonomy" id="354356"/>
    <lineage>
        <taxon>Bacteria</taxon>
        <taxon>Pseudomonadati</taxon>
        <taxon>Bacteroidota</taxon>
        <taxon>Chitinophagia</taxon>
        <taxon>Chitinophagales</taxon>
        <taxon>Chitinophagaceae</taxon>
        <taxon>Niastella</taxon>
    </lineage>
</organism>
<keyword evidence="3" id="KW-1185">Reference proteome</keyword>
<evidence type="ECO:0000256" key="1">
    <source>
        <dbReference type="SAM" id="Phobius"/>
    </source>
</evidence>
<sequence>MVIFHKTVYDLASSRKELFLCPQPLKGSNEKLKMKNEKLEISTLCQQSPTTAKQFLQTIPYLIFLIFFLLTSIVRLTCQNRQLSP</sequence>
<feature type="transmembrane region" description="Helical" evidence="1">
    <location>
        <begin position="59"/>
        <end position="78"/>
    </location>
</feature>
<protein>
    <submittedName>
        <fullName evidence="2">Uncharacterized protein</fullName>
    </submittedName>
</protein>
<reference evidence="2 3" key="1">
    <citation type="submission" date="2016-04" db="EMBL/GenBank/DDBJ databases">
        <authorList>
            <person name="Chen L."/>
            <person name="Zhuang W."/>
            <person name="Wang G."/>
        </authorList>
    </citation>
    <scope>NUCLEOTIDE SEQUENCE [LARGE SCALE GENOMIC DNA]</scope>
    <source>
        <strain evidence="3">GR20</strain>
    </source>
</reference>
<evidence type="ECO:0000313" key="3">
    <source>
        <dbReference type="Proteomes" id="UP000192277"/>
    </source>
</evidence>
<gene>
    <name evidence="2" type="ORF">A4D02_25145</name>
</gene>
<evidence type="ECO:0000313" key="2">
    <source>
        <dbReference type="EMBL" id="OQP51414.1"/>
    </source>
</evidence>
<proteinExistence type="predicted"/>
<dbReference type="Proteomes" id="UP000192277">
    <property type="component" value="Unassembled WGS sequence"/>
</dbReference>
<dbReference type="EMBL" id="LWBO01000005">
    <property type="protein sequence ID" value="OQP51414.1"/>
    <property type="molecule type" value="Genomic_DNA"/>
</dbReference>
<accession>A0ABX3P188</accession>
<keyword evidence="1" id="KW-1133">Transmembrane helix</keyword>